<reference evidence="2" key="1">
    <citation type="submission" date="2023-10" db="EMBL/GenBank/DDBJ databases">
        <title>Screening of Alkalihalophilus pseudofirmusBZ-TG-HK211 and Its Alleviation of Salt Stress on Rapeseed Growth.</title>
        <authorList>
            <person name="Zhao B."/>
            <person name="Guo T."/>
        </authorList>
    </citation>
    <scope>NUCLEOTIDE SEQUENCE</scope>
    <source>
        <strain evidence="2">BZ-TG-HK211</strain>
    </source>
</reference>
<evidence type="ECO:0000313" key="2">
    <source>
        <dbReference type="EMBL" id="MDV2887844.1"/>
    </source>
</evidence>
<dbReference type="Proteomes" id="UP001285636">
    <property type="component" value="Unassembled WGS sequence"/>
</dbReference>
<gene>
    <name evidence="2" type="ORF">RYX45_22000</name>
</gene>
<feature type="non-terminal residue" evidence="2">
    <location>
        <position position="79"/>
    </location>
</feature>
<dbReference type="GO" id="GO:0006352">
    <property type="term" value="P:DNA-templated transcription initiation"/>
    <property type="evidence" value="ECO:0007669"/>
    <property type="project" value="InterPro"/>
</dbReference>
<dbReference type="EMBL" id="JAWJAY010000551">
    <property type="protein sequence ID" value="MDV2887844.1"/>
    <property type="molecule type" value="Genomic_DNA"/>
</dbReference>
<comment type="caution">
    <text evidence="2">The sequence shown here is derived from an EMBL/GenBank/DDBJ whole genome shotgun (WGS) entry which is preliminary data.</text>
</comment>
<protein>
    <submittedName>
        <fullName evidence="2">Sigma-70 domain-containing protein</fullName>
    </submittedName>
</protein>
<dbReference type="SUPFAM" id="SSF88659">
    <property type="entry name" value="Sigma3 and sigma4 domains of RNA polymerase sigma factors"/>
    <property type="match status" value="1"/>
</dbReference>
<dbReference type="Gene3D" id="1.20.140.160">
    <property type="match status" value="1"/>
</dbReference>
<proteinExistence type="predicted"/>
<evidence type="ECO:0000313" key="3">
    <source>
        <dbReference type="Proteomes" id="UP001285636"/>
    </source>
</evidence>
<evidence type="ECO:0000259" key="1">
    <source>
        <dbReference type="Pfam" id="PF04539"/>
    </source>
</evidence>
<dbReference type="GO" id="GO:0003700">
    <property type="term" value="F:DNA-binding transcription factor activity"/>
    <property type="evidence" value="ECO:0007669"/>
    <property type="project" value="InterPro"/>
</dbReference>
<feature type="domain" description="RNA polymerase sigma-70 region 3" evidence="1">
    <location>
        <begin position="17"/>
        <end position="77"/>
    </location>
</feature>
<dbReference type="AlphaFoldDB" id="A0AAJ2NT61"/>
<accession>A0AAJ2NT61</accession>
<organism evidence="2 3">
    <name type="scientific">Alkalihalophilus pseudofirmus</name>
    <name type="common">Bacillus pseudofirmus</name>
    <dbReference type="NCBI Taxonomy" id="79885"/>
    <lineage>
        <taxon>Bacteria</taxon>
        <taxon>Bacillati</taxon>
        <taxon>Bacillota</taxon>
        <taxon>Bacilli</taxon>
        <taxon>Bacillales</taxon>
        <taxon>Bacillaceae</taxon>
        <taxon>Alkalihalophilus</taxon>
    </lineage>
</organism>
<dbReference type="Pfam" id="PF04539">
    <property type="entry name" value="Sigma70_r3"/>
    <property type="match status" value="1"/>
</dbReference>
<name>A0AAJ2NT61_ALKPS</name>
<sequence>MLDGIRKMDWIPRGLREKAKKLTSASRDLEQTLMRSPTEEELATYLQLSIEEVDQAMSALSLSTLLSLDEPMNENEDDG</sequence>
<dbReference type="InterPro" id="IPR013324">
    <property type="entry name" value="RNA_pol_sigma_r3/r4-like"/>
</dbReference>
<dbReference type="InterPro" id="IPR007624">
    <property type="entry name" value="RNA_pol_sigma70_r3"/>
</dbReference>